<evidence type="ECO:0000313" key="3">
    <source>
        <dbReference type="EMBL" id="SBS99589.1"/>
    </source>
</evidence>
<name>A0A1A8X4R6_PLAOA</name>
<reference evidence="3" key="2">
    <citation type="submission" date="2016-05" db="EMBL/GenBank/DDBJ databases">
        <authorList>
            <person name="Lavstsen T."/>
            <person name="Jespersen J.S."/>
        </authorList>
    </citation>
    <scope>NUCLEOTIDE SEQUENCE [LARGE SCALE GENOMIC DNA]</scope>
</reference>
<dbReference type="EMBL" id="FLQV01001390">
    <property type="protein sequence ID" value="SBS99589.1"/>
    <property type="molecule type" value="Genomic_DNA"/>
</dbReference>
<dbReference type="EMBL" id="FLQU01001890">
    <property type="protein sequence ID" value="SBS94841.1"/>
    <property type="molecule type" value="Genomic_DNA"/>
</dbReference>
<protein>
    <submittedName>
        <fullName evidence="3">PIR Superfamily Protein</fullName>
    </submittedName>
</protein>
<dbReference type="Proteomes" id="UP000078560">
    <property type="component" value="Unassembled WGS sequence"/>
</dbReference>
<feature type="region of interest" description="Disordered" evidence="1">
    <location>
        <begin position="235"/>
        <end position="274"/>
    </location>
</feature>
<evidence type="ECO:0000313" key="5">
    <source>
        <dbReference type="Proteomes" id="UP000078560"/>
    </source>
</evidence>
<accession>A0A1A8X4R6</accession>
<reference evidence="4 5" key="1">
    <citation type="submission" date="2016-05" db="EMBL/GenBank/DDBJ databases">
        <authorList>
            <person name="Naeem Raeece"/>
        </authorList>
    </citation>
    <scope>NUCLEOTIDE SEQUENCE [LARGE SCALE GENOMIC DNA]</scope>
</reference>
<proteinExistence type="predicted"/>
<evidence type="ECO:0000313" key="4">
    <source>
        <dbReference type="Proteomes" id="UP000078546"/>
    </source>
</evidence>
<organism evidence="3 4">
    <name type="scientific">Plasmodium ovale curtisi</name>
    <dbReference type="NCBI Taxonomy" id="864141"/>
    <lineage>
        <taxon>Eukaryota</taxon>
        <taxon>Sar</taxon>
        <taxon>Alveolata</taxon>
        <taxon>Apicomplexa</taxon>
        <taxon>Aconoidasida</taxon>
        <taxon>Haemosporida</taxon>
        <taxon>Plasmodiidae</taxon>
        <taxon>Plasmodium</taxon>
        <taxon>Plasmodium (Plasmodium)</taxon>
    </lineage>
</organism>
<evidence type="ECO:0000256" key="1">
    <source>
        <dbReference type="SAM" id="MobiDB-lite"/>
    </source>
</evidence>
<gene>
    <name evidence="3" type="ORF">POVCU1_053710</name>
    <name evidence="2" type="ORF">POVCU2_0091010</name>
</gene>
<dbReference type="Proteomes" id="UP000078546">
    <property type="component" value="Unassembled WGS sequence"/>
</dbReference>
<evidence type="ECO:0000313" key="2">
    <source>
        <dbReference type="EMBL" id="SBS94841.1"/>
    </source>
</evidence>
<sequence length="340" mass="40742">MDTNSINYFFRDWYERHDDLMSLPLYRMYKIFSGYYTSKQNEVDICFHSIQKNTPHYNIILPVCRAADRTLKQLYHEISKDLDNKCKPFEYICYFFYDKIKNIISRDNYQSFYETLELIKSFHSLPNDCEITNFKIDEQTFNKKGKLYYHSEILYWIKKKSLLANYYIEKYDKYFYDCINDYNEIINGNYCEYVQHYEPVIDQFSNNFEEIKLSLTGTQLKILTQDIKLKRKPSCPQIDMRNTEPESGSLLEQGDLKKMSTGEPRSADNLPMHIPNNEKGKILGTTFGIFTPFGSWLYDKIKIKKNIYLEDKIDDLILNTYQNEDTNAYKEMYNITYQST</sequence>
<dbReference type="AlphaFoldDB" id="A0A1A8X4R6"/>